<dbReference type="CDD" id="cd00340">
    <property type="entry name" value="GSH_Peroxidase"/>
    <property type="match status" value="1"/>
</dbReference>
<reference evidence="8" key="1">
    <citation type="submission" date="2019-12" db="EMBL/GenBank/DDBJ databases">
        <title>Comparative genomics gives insights into the taxonomy of the Azoarcus-Aromatoleum group and reveals separate origins of nif in the plant-associated Azoarcus and non-plant-associated Aromatoleum sub-groups.</title>
        <authorList>
            <person name="Lafos M."/>
            <person name="Maluk M."/>
            <person name="Batista M."/>
            <person name="Junghare M."/>
            <person name="Carmona M."/>
            <person name="Faoro H."/>
            <person name="Cruz L.M."/>
            <person name="Battistoni F."/>
            <person name="De Souza E."/>
            <person name="Pedrosa F."/>
            <person name="Chen W.-M."/>
            <person name="Poole P.S."/>
            <person name="Dixon R.A."/>
            <person name="James E.K."/>
        </authorList>
    </citation>
    <scope>NUCLEOTIDE SEQUENCE</scope>
    <source>
        <strain evidence="8">NSC3</strain>
    </source>
</reference>
<evidence type="ECO:0000256" key="4">
    <source>
        <dbReference type="PIRSR" id="PIRSR000303-1"/>
    </source>
</evidence>
<name>A0A972FK14_9RHOO</name>
<evidence type="ECO:0000313" key="9">
    <source>
        <dbReference type="Proteomes" id="UP000599523"/>
    </source>
</evidence>
<dbReference type="SUPFAM" id="SSF52833">
    <property type="entry name" value="Thioredoxin-like"/>
    <property type="match status" value="1"/>
</dbReference>
<feature type="domain" description="Thioredoxin" evidence="7">
    <location>
        <begin position="9"/>
        <end position="182"/>
    </location>
</feature>
<dbReference type="AlphaFoldDB" id="A0A972FK14"/>
<dbReference type="GO" id="GO:0004601">
    <property type="term" value="F:peroxidase activity"/>
    <property type="evidence" value="ECO:0007669"/>
    <property type="project" value="UniProtKB-KW"/>
</dbReference>
<dbReference type="InterPro" id="IPR013766">
    <property type="entry name" value="Thioredoxin_domain"/>
</dbReference>
<evidence type="ECO:0000256" key="2">
    <source>
        <dbReference type="ARBA" id="ARBA00022559"/>
    </source>
</evidence>
<dbReference type="PROSITE" id="PS00460">
    <property type="entry name" value="GLUTATHIONE_PEROXID_1"/>
    <property type="match status" value="1"/>
</dbReference>
<keyword evidence="2 5" id="KW-0575">Peroxidase</keyword>
<feature type="signal peptide" evidence="6">
    <location>
        <begin position="1"/>
        <end position="20"/>
    </location>
</feature>
<dbReference type="PROSITE" id="PS51352">
    <property type="entry name" value="THIOREDOXIN_2"/>
    <property type="match status" value="1"/>
</dbReference>
<keyword evidence="3 5" id="KW-0560">Oxidoreductase</keyword>
<dbReference type="GO" id="GO:0034599">
    <property type="term" value="P:cellular response to oxidative stress"/>
    <property type="evidence" value="ECO:0007669"/>
    <property type="project" value="TreeGrafter"/>
</dbReference>
<dbReference type="PRINTS" id="PR01011">
    <property type="entry name" value="GLUTPROXDASE"/>
</dbReference>
<dbReference type="Proteomes" id="UP000599523">
    <property type="component" value="Unassembled WGS sequence"/>
</dbReference>
<feature type="active site" evidence="4">
    <location>
        <position position="64"/>
    </location>
</feature>
<gene>
    <name evidence="8" type="ORF">GPA21_12160</name>
</gene>
<dbReference type="RefSeq" id="WP_168988420.1">
    <property type="nucleotide sequence ID" value="NZ_CAWPHM010000298.1"/>
</dbReference>
<dbReference type="PROSITE" id="PS51355">
    <property type="entry name" value="GLUTATHIONE_PEROXID_3"/>
    <property type="match status" value="1"/>
</dbReference>
<evidence type="ECO:0000256" key="3">
    <source>
        <dbReference type="ARBA" id="ARBA00023002"/>
    </source>
</evidence>
<organism evidence="8 9">
    <name type="scientific">Azoarcus taiwanensis</name>
    <dbReference type="NCBI Taxonomy" id="666964"/>
    <lineage>
        <taxon>Bacteria</taxon>
        <taxon>Pseudomonadati</taxon>
        <taxon>Pseudomonadota</taxon>
        <taxon>Betaproteobacteria</taxon>
        <taxon>Rhodocyclales</taxon>
        <taxon>Zoogloeaceae</taxon>
        <taxon>Azoarcus</taxon>
    </lineage>
</organism>
<evidence type="ECO:0000256" key="1">
    <source>
        <dbReference type="ARBA" id="ARBA00006926"/>
    </source>
</evidence>
<proteinExistence type="inferred from homology"/>
<dbReference type="PANTHER" id="PTHR11592:SF44">
    <property type="entry name" value="GLUTATHIONE PEROXIDASE"/>
    <property type="match status" value="1"/>
</dbReference>
<dbReference type="EMBL" id="WTVM01000070">
    <property type="protein sequence ID" value="NMG03721.1"/>
    <property type="molecule type" value="Genomic_DNA"/>
</dbReference>
<comment type="caution">
    <text evidence="8">The sequence shown here is derived from an EMBL/GenBank/DDBJ whole genome shotgun (WGS) entry which is preliminary data.</text>
</comment>
<sequence>MNPFTRFFAALLIAAPVATAGADQPDTSALFDHELRRLHSPEIVNLRERLAGQPLLVINTASHCGYTGQFGGLEELHQRYRDAGLKVVGFPSNDFNQESDDEAVTARVCFENFGVSFDMFAPVGVRGEDAHPIFRELARQSEAPRWNFHKYVVDRDGRVVAHFPSRVGPNSRDLQRAIESVL</sequence>
<comment type="similarity">
    <text evidence="1 5">Belongs to the glutathione peroxidase family.</text>
</comment>
<evidence type="ECO:0000256" key="6">
    <source>
        <dbReference type="SAM" id="SignalP"/>
    </source>
</evidence>
<accession>A0A972FK14</accession>
<evidence type="ECO:0000313" key="8">
    <source>
        <dbReference type="EMBL" id="NMG03721.1"/>
    </source>
</evidence>
<evidence type="ECO:0000259" key="7">
    <source>
        <dbReference type="PROSITE" id="PS51352"/>
    </source>
</evidence>
<dbReference type="InterPro" id="IPR029759">
    <property type="entry name" value="GPX_AS"/>
</dbReference>
<keyword evidence="6" id="KW-0732">Signal</keyword>
<dbReference type="PIRSF" id="PIRSF000303">
    <property type="entry name" value="Glutathion_perox"/>
    <property type="match status" value="1"/>
</dbReference>
<feature type="chain" id="PRO_5038043149" description="Glutathione peroxidase" evidence="6">
    <location>
        <begin position="21"/>
        <end position="182"/>
    </location>
</feature>
<keyword evidence="9" id="KW-1185">Reference proteome</keyword>
<dbReference type="Pfam" id="PF00255">
    <property type="entry name" value="GSHPx"/>
    <property type="match status" value="1"/>
</dbReference>
<dbReference type="InterPro" id="IPR036249">
    <property type="entry name" value="Thioredoxin-like_sf"/>
</dbReference>
<evidence type="ECO:0000256" key="5">
    <source>
        <dbReference type="RuleBase" id="RU000499"/>
    </source>
</evidence>
<dbReference type="Gene3D" id="3.40.30.10">
    <property type="entry name" value="Glutaredoxin"/>
    <property type="match status" value="1"/>
</dbReference>
<dbReference type="PANTHER" id="PTHR11592">
    <property type="entry name" value="GLUTATHIONE PEROXIDASE"/>
    <property type="match status" value="1"/>
</dbReference>
<protein>
    <recommendedName>
        <fullName evidence="5">Glutathione peroxidase</fullName>
    </recommendedName>
</protein>
<dbReference type="InterPro" id="IPR000889">
    <property type="entry name" value="Glutathione_peroxidase"/>
</dbReference>